<name>A0A075I173_9ARCH</name>
<dbReference type="InterPro" id="IPR006439">
    <property type="entry name" value="HAD-SF_hydro_IA"/>
</dbReference>
<dbReference type="GO" id="GO:0008967">
    <property type="term" value="F:phosphoglycolate phosphatase activity"/>
    <property type="evidence" value="ECO:0007669"/>
    <property type="project" value="UniProtKB-EC"/>
</dbReference>
<dbReference type="EMBL" id="KF901168">
    <property type="protein sequence ID" value="AIF20572.1"/>
    <property type="molecule type" value="Genomic_DNA"/>
</dbReference>
<dbReference type="SUPFAM" id="SSF56784">
    <property type="entry name" value="HAD-like"/>
    <property type="match status" value="1"/>
</dbReference>
<dbReference type="PANTHER" id="PTHR43434:SF1">
    <property type="entry name" value="PHOSPHOGLYCOLATE PHOSPHATASE"/>
    <property type="match status" value="1"/>
</dbReference>
<dbReference type="SFLD" id="SFLDG01129">
    <property type="entry name" value="C1.5:_HAD__Beta-PGM__Phosphata"/>
    <property type="match status" value="1"/>
</dbReference>
<gene>
    <name evidence="2" type="primary">gph</name>
</gene>
<dbReference type="InterPro" id="IPR041492">
    <property type="entry name" value="HAD_2"/>
</dbReference>
<dbReference type="InterPro" id="IPR050155">
    <property type="entry name" value="HAD-like_hydrolase_sf"/>
</dbReference>
<organism evidence="2">
    <name type="scientific">uncultured marine thaumarchaeote KM3_90_G11</name>
    <dbReference type="NCBI Taxonomy" id="1456344"/>
    <lineage>
        <taxon>Archaea</taxon>
        <taxon>Nitrososphaerota</taxon>
        <taxon>environmental samples</taxon>
    </lineage>
</organism>
<accession>A0A075I173</accession>
<protein>
    <submittedName>
        <fullName evidence="2">HAD family hydrolase (Gph)</fullName>
        <ecNumber evidence="2">3.1.3.18</ecNumber>
    </submittedName>
</protein>
<dbReference type="EC" id="3.1.3.18" evidence="2"/>
<dbReference type="InterPro" id="IPR036412">
    <property type="entry name" value="HAD-like_sf"/>
</dbReference>
<comment type="similarity">
    <text evidence="1">Belongs to the HAD-like hydrolase superfamily.</text>
</comment>
<dbReference type="NCBIfam" id="TIGR01509">
    <property type="entry name" value="HAD-SF-IA-v3"/>
    <property type="match status" value="1"/>
</dbReference>
<dbReference type="AlphaFoldDB" id="A0A075I173"/>
<keyword evidence="2" id="KW-0378">Hydrolase</keyword>
<dbReference type="PANTHER" id="PTHR43434">
    <property type="entry name" value="PHOSPHOGLYCOLATE PHOSPHATASE"/>
    <property type="match status" value="1"/>
</dbReference>
<dbReference type="Pfam" id="PF13419">
    <property type="entry name" value="HAD_2"/>
    <property type="match status" value="1"/>
</dbReference>
<dbReference type="Gene3D" id="3.40.50.1000">
    <property type="entry name" value="HAD superfamily/HAD-like"/>
    <property type="match status" value="1"/>
</dbReference>
<proteinExistence type="inferred from homology"/>
<dbReference type="NCBIfam" id="TIGR01549">
    <property type="entry name" value="HAD-SF-IA-v1"/>
    <property type="match status" value="1"/>
</dbReference>
<evidence type="ECO:0000256" key="1">
    <source>
        <dbReference type="ARBA" id="ARBA00007958"/>
    </source>
</evidence>
<dbReference type="GO" id="GO:0006281">
    <property type="term" value="P:DNA repair"/>
    <property type="evidence" value="ECO:0007669"/>
    <property type="project" value="TreeGrafter"/>
</dbReference>
<dbReference type="InterPro" id="IPR023214">
    <property type="entry name" value="HAD_sf"/>
</dbReference>
<evidence type="ECO:0000313" key="2">
    <source>
        <dbReference type="EMBL" id="AIF20572.1"/>
    </source>
</evidence>
<reference evidence="2" key="1">
    <citation type="journal article" date="2014" name="Genome Biol. Evol.">
        <title>Pangenome evidence for extensive interdomain horizontal transfer affecting lineage core and shell genes in uncultured planktonic thaumarchaeota and euryarchaeota.</title>
        <authorList>
            <person name="Deschamps P."/>
            <person name="Zivanovic Y."/>
            <person name="Moreira D."/>
            <person name="Rodriguez-Valera F."/>
            <person name="Lopez-Garcia P."/>
        </authorList>
    </citation>
    <scope>NUCLEOTIDE SEQUENCE</scope>
</reference>
<sequence length="226" mass="25531">MSKSLNFIQGIIYDLDGTLNLSTAYYDVYDNYFTTLLSKFLNTSLDDAELLVNKSLQNKTGLTSLIQSLHIDSPLFYNELAKMIPINDLIPRDDRLIHVIECINNMNIVQAVCSNTGYGVVSNILESMGVRRHFREIISSDETGLKPSPEPYIYTLNKLKINAVNCIYVGDRIKMEIETAKTLGMTTVFVKSYLMEGKNINYNTVDYSIESVYELPTLLNKKLGGL</sequence>
<dbReference type="SFLD" id="SFLDS00003">
    <property type="entry name" value="Haloacid_Dehalogenase"/>
    <property type="match status" value="1"/>
</dbReference>